<organism evidence="2 3">
    <name type="scientific">Brevundimonas subvibrioides</name>
    <dbReference type="NCBI Taxonomy" id="74313"/>
    <lineage>
        <taxon>Bacteria</taxon>
        <taxon>Pseudomonadati</taxon>
        <taxon>Pseudomonadota</taxon>
        <taxon>Alphaproteobacteria</taxon>
        <taxon>Caulobacterales</taxon>
        <taxon>Caulobacteraceae</taxon>
        <taxon>Brevundimonas</taxon>
    </lineage>
</organism>
<dbReference type="EMBL" id="NCEB01000015">
    <property type="protein sequence ID" value="OYX33596.1"/>
    <property type="molecule type" value="Genomic_DNA"/>
</dbReference>
<dbReference type="Pfam" id="PF02616">
    <property type="entry name" value="SMC_ScpA"/>
    <property type="match status" value="1"/>
</dbReference>
<gene>
    <name evidence="2" type="ORF">B7Z01_08525</name>
</gene>
<dbReference type="AlphaFoldDB" id="A0A258FMP0"/>
<protein>
    <recommendedName>
        <fullName evidence="1">Segregation and condensation protein A</fullName>
    </recommendedName>
</protein>
<dbReference type="Gene3D" id="6.10.250.2410">
    <property type="match status" value="1"/>
</dbReference>
<dbReference type="InterPro" id="IPR003768">
    <property type="entry name" value="ScpA"/>
</dbReference>
<evidence type="ECO:0000313" key="2">
    <source>
        <dbReference type="EMBL" id="OYX33596.1"/>
    </source>
</evidence>
<proteinExistence type="predicted"/>
<dbReference type="Proteomes" id="UP000215595">
    <property type="component" value="Unassembled WGS sequence"/>
</dbReference>
<dbReference type="PANTHER" id="PTHR33969">
    <property type="entry name" value="SEGREGATION AND CONDENSATION PROTEIN A"/>
    <property type="match status" value="1"/>
</dbReference>
<reference evidence="2 3" key="1">
    <citation type="submission" date="2017-03" db="EMBL/GenBank/DDBJ databases">
        <title>Lifting the veil on microbial sulfur biogeochemistry in mining wastewaters.</title>
        <authorList>
            <person name="Kantor R.S."/>
            <person name="Colenbrander Nelson T."/>
            <person name="Marshall S."/>
            <person name="Bennett D."/>
            <person name="Apte S."/>
            <person name="Camacho D."/>
            <person name="Thomas B.C."/>
            <person name="Warren L.A."/>
            <person name="Banfield J.F."/>
        </authorList>
    </citation>
    <scope>NUCLEOTIDE SEQUENCE [LARGE SCALE GENOMIC DNA]</scope>
    <source>
        <strain evidence="2">32-69-9</strain>
    </source>
</reference>
<sequence>MTEAFQPNLDFTAVEEVDARDAFVVDLDGYEGPLHVLLALARTQKVDLLKLSITRLAEQYLAFVHEARRRNFSLAADYLVMASWLAYLKSRLLLPRTEKGKGDEPPAEEMAAALAFRLQKLEAMRKASDALMARPQLKRDVFTRGDPEATVIVPSDRIDASLYELMAAYVGQRRKDQARHYNPTQRVEAFALEEARDWLRDILPRLADWTPLERVAPVRDEGPGPSQASFTASTLSASLELVKEGAMDVRQEWAFEELWLKRRGQGPGLGQPLELTP</sequence>
<name>A0A258FMP0_9CAUL</name>
<evidence type="ECO:0000313" key="3">
    <source>
        <dbReference type="Proteomes" id="UP000215595"/>
    </source>
</evidence>
<evidence type="ECO:0000256" key="1">
    <source>
        <dbReference type="ARBA" id="ARBA00044777"/>
    </source>
</evidence>
<accession>A0A258FMP0</accession>
<dbReference type="PANTHER" id="PTHR33969:SF2">
    <property type="entry name" value="SEGREGATION AND CONDENSATION PROTEIN A"/>
    <property type="match status" value="1"/>
</dbReference>
<comment type="caution">
    <text evidence="2">The sequence shown here is derived from an EMBL/GenBank/DDBJ whole genome shotgun (WGS) entry which is preliminary data.</text>
</comment>